<evidence type="ECO:0000256" key="9">
    <source>
        <dbReference type="ARBA" id="ARBA00023004"/>
    </source>
</evidence>
<keyword evidence="7" id="KW-0249">Electron transport</keyword>
<keyword evidence="9" id="KW-0408">Iron</keyword>
<keyword evidence="6" id="KW-0479">Metal-binding</keyword>
<dbReference type="OMA" id="GAGDCEY"/>
<dbReference type="PANTHER" id="PTHR10106">
    <property type="entry name" value="CYTOCHROME B561-RELATED"/>
    <property type="match status" value="1"/>
</dbReference>
<keyword evidence="15" id="KW-1185">Reference proteome</keyword>
<feature type="transmembrane region" description="Helical" evidence="12">
    <location>
        <begin position="42"/>
        <end position="63"/>
    </location>
</feature>
<dbReference type="GO" id="GO:0046872">
    <property type="term" value="F:metal ion binding"/>
    <property type="evidence" value="ECO:0007669"/>
    <property type="project" value="UniProtKB-KW"/>
</dbReference>
<comment type="subcellular location">
    <subcellularLocation>
        <location evidence="2">Membrane</location>
        <topology evidence="2">Multi-pass membrane protein</topology>
    </subcellularLocation>
</comment>
<dbReference type="PROSITE" id="PS50939">
    <property type="entry name" value="CYTOCHROME_B561"/>
    <property type="match status" value="1"/>
</dbReference>
<organism evidence="14 15">
    <name type="scientific">Cimex lectularius</name>
    <name type="common">Bed bug</name>
    <name type="synonym">Acanthia lectularia</name>
    <dbReference type="NCBI Taxonomy" id="79782"/>
    <lineage>
        <taxon>Eukaryota</taxon>
        <taxon>Metazoa</taxon>
        <taxon>Ecdysozoa</taxon>
        <taxon>Arthropoda</taxon>
        <taxon>Hexapoda</taxon>
        <taxon>Insecta</taxon>
        <taxon>Pterygota</taxon>
        <taxon>Neoptera</taxon>
        <taxon>Paraneoptera</taxon>
        <taxon>Hemiptera</taxon>
        <taxon>Heteroptera</taxon>
        <taxon>Panheteroptera</taxon>
        <taxon>Cimicomorpha</taxon>
        <taxon>Cimicidae</taxon>
        <taxon>Cimex</taxon>
    </lineage>
</organism>
<feature type="transmembrane region" description="Helical" evidence="12">
    <location>
        <begin position="238"/>
        <end position="258"/>
    </location>
</feature>
<protein>
    <recommendedName>
        <fullName evidence="13">Cytochrome b561 domain-containing protein</fullName>
    </recommendedName>
</protein>
<keyword evidence="5 12" id="KW-0812">Transmembrane</keyword>
<feature type="region of interest" description="Disordered" evidence="11">
    <location>
        <begin position="1"/>
        <end position="31"/>
    </location>
</feature>
<keyword evidence="8 12" id="KW-1133">Transmembrane helix</keyword>
<keyword evidence="3" id="KW-0813">Transport</keyword>
<proteinExistence type="predicted"/>
<evidence type="ECO:0000259" key="13">
    <source>
        <dbReference type="PROSITE" id="PS50939"/>
    </source>
</evidence>
<dbReference type="PANTHER" id="PTHR10106:SF0">
    <property type="entry name" value="LD36721P"/>
    <property type="match status" value="1"/>
</dbReference>
<dbReference type="KEGG" id="clec:106670343"/>
<dbReference type="GO" id="GO:0016020">
    <property type="term" value="C:membrane"/>
    <property type="evidence" value="ECO:0007669"/>
    <property type="project" value="UniProtKB-SubCell"/>
</dbReference>
<evidence type="ECO:0000256" key="10">
    <source>
        <dbReference type="ARBA" id="ARBA00023136"/>
    </source>
</evidence>
<accession>A0A8I6S2R5</accession>
<evidence type="ECO:0000313" key="15">
    <source>
        <dbReference type="Proteomes" id="UP000494040"/>
    </source>
</evidence>
<dbReference type="InterPro" id="IPR006593">
    <property type="entry name" value="Cyt_b561/ferric_Rdtase_TM"/>
</dbReference>
<feature type="domain" description="Cytochrome b561" evidence="13">
    <location>
        <begin position="48"/>
        <end position="259"/>
    </location>
</feature>
<dbReference type="Proteomes" id="UP000494040">
    <property type="component" value="Unassembled WGS sequence"/>
</dbReference>
<name>A0A8I6S2R5_CIMLE</name>
<feature type="transmembrane region" description="Helical" evidence="12">
    <location>
        <begin position="197"/>
        <end position="218"/>
    </location>
</feature>
<evidence type="ECO:0000256" key="12">
    <source>
        <dbReference type="SAM" id="Phobius"/>
    </source>
</evidence>
<evidence type="ECO:0000256" key="2">
    <source>
        <dbReference type="ARBA" id="ARBA00004141"/>
    </source>
</evidence>
<dbReference type="RefSeq" id="XP_014256065.1">
    <property type="nucleotide sequence ID" value="XM_014400579.2"/>
</dbReference>
<feature type="transmembrane region" description="Helical" evidence="12">
    <location>
        <begin position="163"/>
        <end position="185"/>
    </location>
</feature>
<keyword evidence="4" id="KW-0349">Heme</keyword>
<evidence type="ECO:0000256" key="7">
    <source>
        <dbReference type="ARBA" id="ARBA00022982"/>
    </source>
</evidence>
<sequence length="281" mass="31293">MKRVMPSGQEVYYGGGDVADESNSGRQGARPNRQMEENLKGFNVAFAISQVLGVTCVVLVATWTSSYRNGFGWRSNPDLEFNWHPLLMTVGLIYLYANSIMIYRALRTMRKQKLKIFHAIIHSVVILCVLFAQIAVFDSHNFHVNPQTQKLDPIPNLYSLHSWIGLVAIITFILQWIGGLLVFLWPGASMTIRSAVMPWHVFIGLCAFVLALAAAVSGLNEKAIFSLNNYAALPGEGVLINLIGLMFVFFGITVVYIVTESNYKRHPRPEDGALLKTSPSD</sequence>
<evidence type="ECO:0000256" key="3">
    <source>
        <dbReference type="ARBA" id="ARBA00022448"/>
    </source>
</evidence>
<dbReference type="GO" id="GO:0016491">
    <property type="term" value="F:oxidoreductase activity"/>
    <property type="evidence" value="ECO:0007669"/>
    <property type="project" value="InterPro"/>
</dbReference>
<comment type="cofactor">
    <cofactor evidence="1">
        <name>heme b</name>
        <dbReference type="ChEBI" id="CHEBI:60344"/>
    </cofactor>
</comment>
<dbReference type="OrthoDB" id="907479at2759"/>
<evidence type="ECO:0000256" key="6">
    <source>
        <dbReference type="ARBA" id="ARBA00022723"/>
    </source>
</evidence>
<dbReference type="FunFam" id="1.20.120.1770:FF:000001">
    <property type="entry name" value="Cytochrome b reductase 1"/>
    <property type="match status" value="1"/>
</dbReference>
<evidence type="ECO:0000256" key="11">
    <source>
        <dbReference type="SAM" id="MobiDB-lite"/>
    </source>
</evidence>
<feature type="transmembrane region" description="Helical" evidence="12">
    <location>
        <begin position="83"/>
        <end position="104"/>
    </location>
</feature>
<evidence type="ECO:0000256" key="1">
    <source>
        <dbReference type="ARBA" id="ARBA00001970"/>
    </source>
</evidence>
<dbReference type="InterPro" id="IPR043205">
    <property type="entry name" value="CYB561/CYBRD1-like"/>
</dbReference>
<dbReference type="GeneID" id="106670343"/>
<evidence type="ECO:0000256" key="4">
    <source>
        <dbReference type="ARBA" id="ARBA00022617"/>
    </source>
</evidence>
<dbReference type="Gene3D" id="1.20.120.1770">
    <property type="match status" value="1"/>
</dbReference>
<evidence type="ECO:0000256" key="5">
    <source>
        <dbReference type="ARBA" id="ARBA00022692"/>
    </source>
</evidence>
<evidence type="ECO:0000256" key="8">
    <source>
        <dbReference type="ARBA" id="ARBA00022989"/>
    </source>
</evidence>
<dbReference type="EnsemblMetazoa" id="XM_014400579.2">
    <property type="protein sequence ID" value="XP_014256065.1"/>
    <property type="gene ID" value="LOC106670343"/>
</dbReference>
<feature type="transmembrane region" description="Helical" evidence="12">
    <location>
        <begin position="116"/>
        <end position="136"/>
    </location>
</feature>
<dbReference type="AlphaFoldDB" id="A0A8I6S2R5"/>
<evidence type="ECO:0000313" key="14">
    <source>
        <dbReference type="EnsemblMetazoa" id="XP_014256065.1"/>
    </source>
</evidence>
<keyword evidence="10 12" id="KW-0472">Membrane</keyword>
<dbReference type="SMART" id="SM00665">
    <property type="entry name" value="B561"/>
    <property type="match status" value="1"/>
</dbReference>
<reference evidence="14" key="1">
    <citation type="submission" date="2022-01" db="UniProtKB">
        <authorList>
            <consortium name="EnsemblMetazoa"/>
        </authorList>
    </citation>
    <scope>IDENTIFICATION</scope>
</reference>
<dbReference type="Pfam" id="PF03188">
    <property type="entry name" value="Cytochrom_B561"/>
    <property type="match status" value="1"/>
</dbReference>